<dbReference type="OrthoDB" id="448399at2759"/>
<name>A0A1S3X455_TOBAC</name>
<feature type="compositionally biased region" description="Basic and acidic residues" evidence="5">
    <location>
        <begin position="236"/>
        <end position="249"/>
    </location>
</feature>
<accession>A0A1S3X455</accession>
<feature type="compositionally biased region" description="Basic and acidic residues" evidence="5">
    <location>
        <begin position="256"/>
        <end position="280"/>
    </location>
</feature>
<dbReference type="STRING" id="4097.A0A1S3X455"/>
<sequence>MSASRLFFLLGASIVRNHNKPTNTFTPFSPIRFIKPLASPVVRFRRYNCTSATLETNTIEPVVNTRNHPWPEWVAFVDRLKSKGYVTESKSEDGDASIYTDMTLLKDACLNFSRDRSDIFKKLSNQDMQTVVEKGCPNLFRKVVNSGKRLRLHLNLDEGEVCGACILRGSCDRAYLILKDDEGVARTVDIVRVLLIYALDPAVISSGAMSPGRELIEVSSRKLLSELVELSETPFDPEHPRPAPKDSPQKKQSLRSRKDGREDVQMKRRDSIGLEGDKKHSNVDMKQGDWICSQCDFMNFSRNAQCLRCKAEGPSQDARVSKVQEMKTGDWTCPQCAFMNFASNTKCLRCPELRPKRLLNPGEWECPSCDFLNYRRNMVCKKCDCERPRDAKKQSKYEQQLWTKPY</sequence>
<dbReference type="Proteomes" id="UP000790787">
    <property type="component" value="Chromosome 6"/>
</dbReference>
<evidence type="ECO:0000313" key="7">
    <source>
        <dbReference type="Proteomes" id="UP000790787"/>
    </source>
</evidence>
<evidence type="ECO:0000256" key="5">
    <source>
        <dbReference type="SAM" id="MobiDB-lite"/>
    </source>
</evidence>
<feature type="domain" description="RanBP2-type" evidence="6">
    <location>
        <begin position="286"/>
        <end position="315"/>
    </location>
</feature>
<dbReference type="InterPro" id="IPR036443">
    <property type="entry name" value="Znf_RanBP2_sf"/>
</dbReference>
<dbReference type="SUPFAM" id="SSF90209">
    <property type="entry name" value="Ran binding protein zinc finger-like"/>
    <property type="match status" value="2"/>
</dbReference>
<organism evidence="7 8">
    <name type="scientific">Nicotiana tabacum</name>
    <name type="common">Common tobacco</name>
    <dbReference type="NCBI Taxonomy" id="4097"/>
    <lineage>
        <taxon>Eukaryota</taxon>
        <taxon>Viridiplantae</taxon>
        <taxon>Streptophyta</taxon>
        <taxon>Embryophyta</taxon>
        <taxon>Tracheophyta</taxon>
        <taxon>Spermatophyta</taxon>
        <taxon>Magnoliopsida</taxon>
        <taxon>eudicotyledons</taxon>
        <taxon>Gunneridae</taxon>
        <taxon>Pentapetalae</taxon>
        <taxon>asterids</taxon>
        <taxon>lamiids</taxon>
        <taxon>Solanales</taxon>
        <taxon>Solanaceae</taxon>
        <taxon>Nicotianoideae</taxon>
        <taxon>Nicotianeae</taxon>
        <taxon>Nicotiana</taxon>
    </lineage>
</organism>
<protein>
    <submittedName>
        <fullName evidence="8">Zinc finger protein VAR3, chloroplastic</fullName>
    </submittedName>
</protein>
<keyword evidence="3" id="KW-0862">Zinc</keyword>
<dbReference type="GeneID" id="107761055"/>
<proteinExistence type="predicted"/>
<dbReference type="GO" id="GO:0003729">
    <property type="term" value="F:mRNA binding"/>
    <property type="evidence" value="ECO:0000318"/>
    <property type="project" value="GO_Central"/>
</dbReference>
<dbReference type="InterPro" id="IPR001876">
    <property type="entry name" value="Znf_RanBP2"/>
</dbReference>
<dbReference type="PANTHER" id="PTHR23111">
    <property type="entry name" value="ZINC FINGER PROTEIN"/>
    <property type="match status" value="1"/>
</dbReference>
<dbReference type="Pfam" id="PF00641">
    <property type="entry name" value="Zn_ribbon_RanBP"/>
    <property type="match status" value="2"/>
</dbReference>
<feature type="region of interest" description="Disordered" evidence="5">
    <location>
        <begin position="232"/>
        <end position="280"/>
    </location>
</feature>
<evidence type="ECO:0000256" key="4">
    <source>
        <dbReference type="PROSITE-ProRule" id="PRU00322"/>
    </source>
</evidence>
<dbReference type="RefSeq" id="XP_016434709.1">
    <property type="nucleotide sequence ID" value="XM_016579223.2"/>
</dbReference>
<gene>
    <name evidence="8" type="primary">LOC107761055</name>
</gene>
<dbReference type="Gene3D" id="4.10.1060.10">
    <property type="entry name" value="Zinc finger, RanBP2-type"/>
    <property type="match status" value="3"/>
</dbReference>
<dbReference type="RefSeq" id="XP_016434709.1">
    <property type="nucleotide sequence ID" value="XM_016579223.1"/>
</dbReference>
<dbReference type="PROSITE" id="PS01358">
    <property type="entry name" value="ZF_RANBP2_1"/>
    <property type="match status" value="2"/>
</dbReference>
<dbReference type="PaxDb" id="4097-A0A1S3X455"/>
<evidence type="ECO:0000313" key="8">
    <source>
        <dbReference type="RefSeq" id="XP_016434709.1"/>
    </source>
</evidence>
<dbReference type="AlphaFoldDB" id="A0A1S3X455"/>
<dbReference type="SMART" id="SM00547">
    <property type="entry name" value="ZnF_RBZ"/>
    <property type="match status" value="3"/>
</dbReference>
<keyword evidence="2 4" id="KW-0863">Zinc-finger</keyword>
<dbReference type="PANTHER" id="PTHR23111:SF40">
    <property type="entry name" value="RNA-BINDING PROTEIN INVOLVED IN HETEROCHROMATIN ASSEMBLY-RELATED"/>
    <property type="match status" value="1"/>
</dbReference>
<reference evidence="7" key="1">
    <citation type="journal article" date="2014" name="Nat. Commun.">
        <title>The tobacco genome sequence and its comparison with those of tomato and potato.</title>
        <authorList>
            <person name="Sierro N."/>
            <person name="Battey J.N."/>
            <person name="Ouadi S."/>
            <person name="Bakaher N."/>
            <person name="Bovet L."/>
            <person name="Willig A."/>
            <person name="Goepfert S."/>
            <person name="Peitsch M.C."/>
            <person name="Ivanov N.V."/>
        </authorList>
    </citation>
    <scope>NUCLEOTIDE SEQUENCE [LARGE SCALE GENOMIC DNA]</scope>
</reference>
<dbReference type="GO" id="GO:0005737">
    <property type="term" value="C:cytoplasm"/>
    <property type="evidence" value="ECO:0000318"/>
    <property type="project" value="GO_Central"/>
</dbReference>
<dbReference type="GO" id="GO:0008270">
    <property type="term" value="F:zinc ion binding"/>
    <property type="evidence" value="ECO:0007669"/>
    <property type="project" value="UniProtKB-KW"/>
</dbReference>
<dbReference type="PROSITE" id="PS50199">
    <property type="entry name" value="ZF_RANBP2_2"/>
    <property type="match status" value="3"/>
</dbReference>
<evidence type="ECO:0000259" key="6">
    <source>
        <dbReference type="PROSITE" id="PS50199"/>
    </source>
</evidence>
<dbReference type="KEGG" id="nta:107761055"/>
<dbReference type="OMA" id="QCTFMNF"/>
<evidence type="ECO:0000256" key="2">
    <source>
        <dbReference type="ARBA" id="ARBA00022771"/>
    </source>
</evidence>
<keyword evidence="7" id="KW-1185">Reference proteome</keyword>
<feature type="domain" description="RanBP2-type" evidence="6">
    <location>
        <begin position="327"/>
        <end position="356"/>
    </location>
</feature>
<feature type="domain" description="RanBP2-type" evidence="6">
    <location>
        <begin position="360"/>
        <end position="389"/>
    </location>
</feature>
<reference evidence="8" key="2">
    <citation type="submission" date="2025-08" db="UniProtKB">
        <authorList>
            <consortium name="RefSeq"/>
        </authorList>
    </citation>
    <scope>IDENTIFICATION</scope>
    <source>
        <tissue evidence="8">Leaf</tissue>
    </source>
</reference>
<evidence type="ECO:0000256" key="3">
    <source>
        <dbReference type="ARBA" id="ARBA00022833"/>
    </source>
</evidence>
<keyword evidence="1" id="KW-0479">Metal-binding</keyword>
<evidence type="ECO:0000256" key="1">
    <source>
        <dbReference type="ARBA" id="ARBA00022723"/>
    </source>
</evidence>